<evidence type="ECO:0000259" key="1">
    <source>
        <dbReference type="PROSITE" id="PS50404"/>
    </source>
</evidence>
<dbReference type="SUPFAM" id="SSF52833">
    <property type="entry name" value="Thioredoxin-like"/>
    <property type="match status" value="1"/>
</dbReference>
<dbReference type="PANTHER" id="PTHR42673:SF4">
    <property type="entry name" value="MALEYLACETOACETATE ISOMERASE"/>
    <property type="match status" value="1"/>
</dbReference>
<dbReference type="SUPFAM" id="SSF47616">
    <property type="entry name" value="GST C-terminal domain-like"/>
    <property type="match status" value="1"/>
</dbReference>
<dbReference type="CDD" id="cd03194">
    <property type="entry name" value="GST_C_3"/>
    <property type="match status" value="1"/>
</dbReference>
<dbReference type="InterPro" id="IPR040079">
    <property type="entry name" value="Glutathione_S-Trfase"/>
</dbReference>
<reference evidence="2 3" key="1">
    <citation type="submission" date="2023-01" db="EMBL/GenBank/DDBJ databases">
        <title>Novel diversity within Roseofilum (Cyanobacteria; Desertifilaceae) from marine benthic mats with descriptions of four novel species.</title>
        <authorList>
            <person name="Wang Y."/>
            <person name="Berthold D.E."/>
            <person name="Hu J."/>
            <person name="Lefler F.W."/>
            <person name="Laughinghouse H.D. IV."/>
        </authorList>
    </citation>
    <scope>NUCLEOTIDE SEQUENCE [LARGE SCALE GENOMIC DNA]</scope>
    <source>
        <strain evidence="2 3">BLCC-M143</strain>
    </source>
</reference>
<dbReference type="InterPro" id="IPR036249">
    <property type="entry name" value="Thioredoxin-like_sf"/>
</dbReference>
<evidence type="ECO:0000313" key="3">
    <source>
        <dbReference type="Proteomes" id="UP001232992"/>
    </source>
</evidence>
<dbReference type="Pfam" id="PF13409">
    <property type="entry name" value="GST_N_2"/>
    <property type="match status" value="1"/>
</dbReference>
<comment type="caution">
    <text evidence="2">The sequence shown here is derived from an EMBL/GenBank/DDBJ whole genome shotgun (WGS) entry which is preliminary data.</text>
</comment>
<dbReference type="SFLD" id="SFLDS00019">
    <property type="entry name" value="Glutathione_Transferase_(cytos"/>
    <property type="match status" value="1"/>
</dbReference>
<dbReference type="PANTHER" id="PTHR42673">
    <property type="entry name" value="MALEYLACETOACETATE ISOMERASE"/>
    <property type="match status" value="1"/>
</dbReference>
<dbReference type="Gene3D" id="3.40.30.10">
    <property type="entry name" value="Glutaredoxin"/>
    <property type="match status" value="1"/>
</dbReference>
<dbReference type="RefSeq" id="WP_283760119.1">
    <property type="nucleotide sequence ID" value="NZ_JAQOSQ010000036.1"/>
</dbReference>
<gene>
    <name evidence="2" type="ORF">PMH09_20030</name>
</gene>
<dbReference type="Gene3D" id="1.20.1050.10">
    <property type="match status" value="1"/>
</dbReference>
<dbReference type="Proteomes" id="UP001232992">
    <property type="component" value="Unassembled WGS sequence"/>
</dbReference>
<keyword evidence="3" id="KW-1185">Reference proteome</keyword>
<organism evidence="2 3">
    <name type="scientific">Roseofilum casamattae BLCC-M143</name>
    <dbReference type="NCBI Taxonomy" id="3022442"/>
    <lineage>
        <taxon>Bacteria</taxon>
        <taxon>Bacillati</taxon>
        <taxon>Cyanobacteriota</taxon>
        <taxon>Cyanophyceae</taxon>
        <taxon>Desertifilales</taxon>
        <taxon>Desertifilaceae</taxon>
        <taxon>Roseofilum</taxon>
        <taxon>Roseofilum casamattae</taxon>
    </lineage>
</organism>
<proteinExistence type="predicted"/>
<dbReference type="PROSITE" id="PS50404">
    <property type="entry name" value="GST_NTER"/>
    <property type="match status" value="1"/>
</dbReference>
<dbReference type="InterPro" id="IPR036282">
    <property type="entry name" value="Glutathione-S-Trfase_C_sf"/>
</dbReference>
<accession>A0ABT7C3T3</accession>
<evidence type="ECO:0000313" key="2">
    <source>
        <dbReference type="EMBL" id="MDJ1185479.1"/>
    </source>
</evidence>
<dbReference type="CDD" id="cd03043">
    <property type="entry name" value="GST_N_1"/>
    <property type="match status" value="1"/>
</dbReference>
<feature type="domain" description="GST N-terminal" evidence="1">
    <location>
        <begin position="4"/>
        <end position="84"/>
    </location>
</feature>
<dbReference type="InterPro" id="IPR004045">
    <property type="entry name" value="Glutathione_S-Trfase_N"/>
</dbReference>
<dbReference type="EMBL" id="JAQOSQ010000036">
    <property type="protein sequence ID" value="MDJ1185479.1"/>
    <property type="molecule type" value="Genomic_DNA"/>
</dbReference>
<name>A0ABT7C3T3_9CYAN</name>
<protein>
    <submittedName>
        <fullName evidence="2">Glutathione S-transferase family protein</fullName>
    </submittedName>
</protein>
<sequence>MTDRTLIIGNKNYSSWSLRPWLLMKQGGISFAEVRIPLYTAASQAEIQRYSPAGKVPVLKDGDLTVWDSLAICEYAIAQYAPHLLPEDPQHKAIARSVSAEMHSGFLALRSRMPMNMRSRRQLPDIPTELQRDIDRVCSLWRSCRQNYGQSGDFLFGSFSLADTMYAPVVSRFTTYGVTLDPICQAYSDAIWNLPAMQEWRDAAWSEAEVIEDFDLADYAI</sequence>